<evidence type="ECO:0000313" key="6">
    <source>
        <dbReference type="Proteomes" id="UP000253426"/>
    </source>
</evidence>
<dbReference type="AlphaFoldDB" id="A0A366HV88"/>
<keyword evidence="2" id="KW-0436">Ligase</keyword>
<feature type="domain" description="AMP-dependent synthetase/ligase" evidence="3">
    <location>
        <begin position="111"/>
        <end position="277"/>
    </location>
</feature>
<dbReference type="InterPro" id="IPR045851">
    <property type="entry name" value="AMP-bd_C_sf"/>
</dbReference>
<dbReference type="PANTHER" id="PTHR43201">
    <property type="entry name" value="ACYL-COA SYNTHETASE"/>
    <property type="match status" value="1"/>
</dbReference>
<dbReference type="Pfam" id="PF00501">
    <property type="entry name" value="AMP-binding"/>
    <property type="match status" value="1"/>
</dbReference>
<gene>
    <name evidence="5" type="ORF">DES53_101986</name>
</gene>
<evidence type="ECO:0000259" key="3">
    <source>
        <dbReference type="Pfam" id="PF00501"/>
    </source>
</evidence>
<dbReference type="GO" id="GO:0031956">
    <property type="term" value="F:medium-chain fatty acid-CoA ligase activity"/>
    <property type="evidence" value="ECO:0007669"/>
    <property type="project" value="TreeGrafter"/>
</dbReference>
<dbReference type="InterPro" id="IPR020845">
    <property type="entry name" value="AMP-binding_CS"/>
</dbReference>
<evidence type="ECO:0000259" key="4">
    <source>
        <dbReference type="Pfam" id="PF13193"/>
    </source>
</evidence>
<dbReference type="EMBL" id="QNRR01000001">
    <property type="protein sequence ID" value="RBP48186.1"/>
    <property type="molecule type" value="Genomic_DNA"/>
</dbReference>
<dbReference type="Gene3D" id="3.30.300.30">
    <property type="match status" value="1"/>
</dbReference>
<dbReference type="PROSITE" id="PS00455">
    <property type="entry name" value="AMP_BINDING"/>
    <property type="match status" value="1"/>
</dbReference>
<dbReference type="RefSeq" id="WP_113957057.1">
    <property type="nucleotide sequence ID" value="NZ_QNRR01000001.1"/>
</dbReference>
<comment type="similarity">
    <text evidence="1">Belongs to the ATP-dependent AMP-binding enzyme family.</text>
</comment>
<dbReference type="SUPFAM" id="SSF56801">
    <property type="entry name" value="Acetyl-CoA synthetase-like"/>
    <property type="match status" value="1"/>
</dbReference>
<keyword evidence="6" id="KW-1185">Reference proteome</keyword>
<dbReference type="Pfam" id="PF13193">
    <property type="entry name" value="AMP-binding_C"/>
    <property type="match status" value="1"/>
</dbReference>
<dbReference type="PANTHER" id="PTHR43201:SF5">
    <property type="entry name" value="MEDIUM-CHAIN ACYL-COA LIGASE ACSF2, MITOCHONDRIAL"/>
    <property type="match status" value="1"/>
</dbReference>
<proteinExistence type="inferred from homology"/>
<evidence type="ECO:0000313" key="5">
    <source>
        <dbReference type="EMBL" id="RBP48186.1"/>
    </source>
</evidence>
<sequence>MIYVDDQAYDRGYFEKRFAQFDAHPVLSRCTGRRLAVCLQDTALWIALCLYVKEEGGTVFPLPIDTPLEGARRRAERSGCEVLIVASDDGELGVEEANSIKARPDIPDGLIQTSSGTTGEPKFIERTWASIDTEIESYVSHFPDANAWTPIVACPVTHSYGLICGVLVALRRGQQPVIVRNFNPKYILRKLRETPTSILYSSPAMIATLAMLVKQEEPLWAVMTSGTVLQKATFESLGKKVRHLYQQYGCSEAGCLSLGTGLLAAIDQGKPLPHVTITAGANTAEPADIIVTLPDGRKVETRDLGYFENGRLYFVSRLDEMINVAGFNVYPGEVEEVILAMPGIRDAVVFKKSRGFGGDQVCLHFVSDEEISADAVRDFCAGRLAAHQIPMNIARVEAIPRLPNGKISRKALAEAPSAPALTF</sequence>
<protein>
    <submittedName>
        <fullName evidence="5">Fatty-acyl-CoA synthase</fullName>
    </submittedName>
</protein>
<organism evidence="5 6">
    <name type="scientific">Roseimicrobium gellanilyticum</name>
    <dbReference type="NCBI Taxonomy" id="748857"/>
    <lineage>
        <taxon>Bacteria</taxon>
        <taxon>Pseudomonadati</taxon>
        <taxon>Verrucomicrobiota</taxon>
        <taxon>Verrucomicrobiia</taxon>
        <taxon>Verrucomicrobiales</taxon>
        <taxon>Verrucomicrobiaceae</taxon>
        <taxon>Roseimicrobium</taxon>
    </lineage>
</organism>
<dbReference type="OrthoDB" id="9803968at2"/>
<dbReference type="InterPro" id="IPR042099">
    <property type="entry name" value="ANL_N_sf"/>
</dbReference>
<evidence type="ECO:0000256" key="1">
    <source>
        <dbReference type="ARBA" id="ARBA00006432"/>
    </source>
</evidence>
<accession>A0A366HV88</accession>
<feature type="domain" description="AMP-binding enzyme C-terminal" evidence="4">
    <location>
        <begin position="333"/>
        <end position="406"/>
    </location>
</feature>
<comment type="caution">
    <text evidence="5">The sequence shown here is derived from an EMBL/GenBank/DDBJ whole genome shotgun (WGS) entry which is preliminary data.</text>
</comment>
<dbReference type="GO" id="GO:0006631">
    <property type="term" value="P:fatty acid metabolic process"/>
    <property type="evidence" value="ECO:0007669"/>
    <property type="project" value="TreeGrafter"/>
</dbReference>
<dbReference type="CDD" id="cd04433">
    <property type="entry name" value="AFD_class_I"/>
    <property type="match status" value="1"/>
</dbReference>
<dbReference type="InterPro" id="IPR000873">
    <property type="entry name" value="AMP-dep_synth/lig_dom"/>
</dbReference>
<evidence type="ECO:0000256" key="2">
    <source>
        <dbReference type="ARBA" id="ARBA00022598"/>
    </source>
</evidence>
<dbReference type="Gene3D" id="3.40.50.12780">
    <property type="entry name" value="N-terminal domain of ligase-like"/>
    <property type="match status" value="1"/>
</dbReference>
<dbReference type="InterPro" id="IPR025110">
    <property type="entry name" value="AMP-bd_C"/>
</dbReference>
<name>A0A366HV88_9BACT</name>
<reference evidence="5 6" key="1">
    <citation type="submission" date="2018-06" db="EMBL/GenBank/DDBJ databases">
        <title>Genomic Encyclopedia of Type Strains, Phase IV (KMG-IV): sequencing the most valuable type-strain genomes for metagenomic binning, comparative biology and taxonomic classification.</title>
        <authorList>
            <person name="Goeker M."/>
        </authorList>
    </citation>
    <scope>NUCLEOTIDE SEQUENCE [LARGE SCALE GENOMIC DNA]</scope>
    <source>
        <strain evidence="5 6">DSM 25532</strain>
    </source>
</reference>
<dbReference type="Proteomes" id="UP000253426">
    <property type="component" value="Unassembled WGS sequence"/>
</dbReference>